<evidence type="ECO:0000313" key="1">
    <source>
        <dbReference type="EMBL" id="JAD99386.1"/>
    </source>
</evidence>
<organism evidence="1">
    <name type="scientific">Arundo donax</name>
    <name type="common">Giant reed</name>
    <name type="synonym">Donax arundinaceus</name>
    <dbReference type="NCBI Taxonomy" id="35708"/>
    <lineage>
        <taxon>Eukaryota</taxon>
        <taxon>Viridiplantae</taxon>
        <taxon>Streptophyta</taxon>
        <taxon>Embryophyta</taxon>
        <taxon>Tracheophyta</taxon>
        <taxon>Spermatophyta</taxon>
        <taxon>Magnoliopsida</taxon>
        <taxon>Liliopsida</taxon>
        <taxon>Poales</taxon>
        <taxon>Poaceae</taxon>
        <taxon>PACMAD clade</taxon>
        <taxon>Arundinoideae</taxon>
        <taxon>Arundineae</taxon>
        <taxon>Arundo</taxon>
    </lineage>
</organism>
<proteinExistence type="predicted"/>
<accession>A0A0A9EH18</accession>
<reference evidence="1" key="2">
    <citation type="journal article" date="2015" name="Data Brief">
        <title>Shoot transcriptome of the giant reed, Arundo donax.</title>
        <authorList>
            <person name="Barrero R.A."/>
            <person name="Guerrero F.D."/>
            <person name="Moolhuijzen P."/>
            <person name="Goolsby J.A."/>
            <person name="Tidwell J."/>
            <person name="Bellgard S.E."/>
            <person name="Bellgard M.I."/>
        </authorList>
    </citation>
    <scope>NUCLEOTIDE SEQUENCE</scope>
    <source>
        <tissue evidence="1">Shoot tissue taken approximately 20 cm above the soil surface</tissue>
    </source>
</reference>
<dbReference type="AlphaFoldDB" id="A0A0A9EH18"/>
<name>A0A0A9EH18_ARUDO</name>
<sequence length="60" mass="6948">MQLGLCPISAEESHSHHLIRLSLLCQHLHDLFIPMTKKFSLMHAGLFRTYLMALMTRSKL</sequence>
<dbReference type="EMBL" id="GBRH01198509">
    <property type="protein sequence ID" value="JAD99386.1"/>
    <property type="molecule type" value="Transcribed_RNA"/>
</dbReference>
<reference evidence="1" key="1">
    <citation type="submission" date="2014-09" db="EMBL/GenBank/DDBJ databases">
        <authorList>
            <person name="Magalhaes I.L.F."/>
            <person name="Oliveira U."/>
            <person name="Santos F.R."/>
            <person name="Vidigal T.H.D.A."/>
            <person name="Brescovit A.D."/>
            <person name="Santos A.J."/>
        </authorList>
    </citation>
    <scope>NUCLEOTIDE SEQUENCE</scope>
    <source>
        <tissue evidence="1">Shoot tissue taken approximately 20 cm above the soil surface</tissue>
    </source>
</reference>
<protein>
    <submittedName>
        <fullName evidence="1">Uncharacterized protein</fullName>
    </submittedName>
</protein>